<feature type="compositionally biased region" description="Basic residues" evidence="1">
    <location>
        <begin position="673"/>
        <end position="682"/>
    </location>
</feature>
<dbReference type="GO" id="GO:0051536">
    <property type="term" value="F:iron-sulfur cluster binding"/>
    <property type="evidence" value="ECO:0007669"/>
    <property type="project" value="InterPro"/>
</dbReference>
<reference evidence="3" key="1">
    <citation type="submission" date="2020-07" db="EMBL/GenBank/DDBJ databases">
        <title>Huge and variable diversity of episymbiotic CPR bacteria and DPANN archaea in groundwater ecosystems.</title>
        <authorList>
            <person name="He C.Y."/>
            <person name="Keren R."/>
            <person name="Whittaker M."/>
            <person name="Farag I.F."/>
            <person name="Doudna J."/>
            <person name="Cate J.H.D."/>
            <person name="Banfield J.F."/>
        </authorList>
    </citation>
    <scope>NUCLEOTIDE SEQUENCE</scope>
    <source>
        <strain evidence="3">NC_groundwater_763_Ag_S-0.2um_68_21</strain>
    </source>
</reference>
<evidence type="ECO:0000313" key="3">
    <source>
        <dbReference type="EMBL" id="MBI3128885.1"/>
    </source>
</evidence>
<dbReference type="Proteomes" id="UP000782312">
    <property type="component" value="Unassembled WGS sequence"/>
</dbReference>
<organism evidence="3 4">
    <name type="scientific">Tectimicrobiota bacterium</name>
    <dbReference type="NCBI Taxonomy" id="2528274"/>
    <lineage>
        <taxon>Bacteria</taxon>
        <taxon>Pseudomonadati</taxon>
        <taxon>Nitrospinota/Tectimicrobiota group</taxon>
        <taxon>Candidatus Tectimicrobiota</taxon>
    </lineage>
</organism>
<dbReference type="CDD" id="cd02065">
    <property type="entry name" value="B12-binding_like"/>
    <property type="match status" value="1"/>
</dbReference>
<dbReference type="Pfam" id="PF10105">
    <property type="entry name" value="DUF2344"/>
    <property type="match status" value="1"/>
</dbReference>
<dbReference type="InterPro" id="IPR006638">
    <property type="entry name" value="Elp3/MiaA/NifB-like_rSAM"/>
</dbReference>
<dbReference type="SFLD" id="SFLDS00029">
    <property type="entry name" value="Radical_SAM"/>
    <property type="match status" value="1"/>
</dbReference>
<dbReference type="Pfam" id="PF04055">
    <property type="entry name" value="Radical_SAM"/>
    <property type="match status" value="1"/>
</dbReference>
<sequence>MQVQPMPLDYARDVFPFVQKPSRYLGNEVNAVRKDLARVRNRVALAFPDTYEVGMSHNGIRILYHLLNAREDTAAERVFLPWSDFERILREKGAPLASLESRTPVREFHILGVSLLYELAASNVVLLLDLAGIPRRASQRRREDPLVVAGGPVVFNVEPVAPFFDAVALGDGEEIFPEIVEAHEAWRRSGENREALLDRIERLPGIYIPGRYIVEHEPSGSVRGFRHASGHRRPVLARRLEDLNRSPHPTAPIVPYTQVVHDRVTLEVQRGCTRGCRFCHAGMVYRPVRDRDPLQVMELAEASLRSTGYEELSLSSLCIADYQPLKGLVPRLMERLAPLQTSISLPSLRVGAMSPDLLAQIARVRRTGFTLVPEAGSERLRNVINKVLTEADLRRNLQDILDAGWPGVKFYFMLGLPTESFEDLREMCDMLMACGRMRSRETGERFRFINASLSTFVPKPHTPFQWFPQDRREEIKAKLDFIKRNVPDRRIKLHWSEPAHSFLEAVLSKGDRRLADVIETAVDLGCKFDGWKEFFDIGKWTAAFAAHGLDPEWYAYRRIPAEEPLPWDHLDCGVTKEYLLADWRRAQREVTIGDCRYESCGQCGILDKYKGIKYHYEKPLPPPERRLPLVSAGAAANGRPPASTPDEPPRAADLPPGVDSAPIEPAELSLAKQAKKRRAPRRSPREDGPVPLGFEGAGEDNPGLAAEQPNVPVRRFRFIYEKRGDLRFLSHLEVLRAFNRAVQRAGYRMEHTRGFNPHPKIVFSPPLPVGVESRAEVVDIPLLELAGPLRLGEVFRRLKIALPEGLKPRAGWELAGGEPSAANAVQASIYEISLPPEARPDRARLERAVGQALASPSIMLERERKGRTVRFDARPAIARFSVTPGPRPRLVLTLRNGEGAAPKIPELLSRCLGLSPEECLRAQVRKAAVRWKAENPRPVAHAL</sequence>
<proteinExistence type="predicted"/>
<dbReference type="Gene3D" id="3.80.30.20">
    <property type="entry name" value="tm_1862 like domain"/>
    <property type="match status" value="1"/>
</dbReference>
<dbReference type="GO" id="GO:0003824">
    <property type="term" value="F:catalytic activity"/>
    <property type="evidence" value="ECO:0007669"/>
    <property type="project" value="InterPro"/>
</dbReference>
<dbReference type="SFLD" id="SFLDG01082">
    <property type="entry name" value="B12-binding_domain_containing"/>
    <property type="match status" value="1"/>
</dbReference>
<dbReference type="InterPro" id="IPR058240">
    <property type="entry name" value="rSAM_sf"/>
</dbReference>
<evidence type="ECO:0000259" key="2">
    <source>
        <dbReference type="PROSITE" id="PS51918"/>
    </source>
</evidence>
<dbReference type="PANTHER" id="PTHR42731:SF1">
    <property type="entry name" value="RADICAL SAM DOMAIN PROTEIN"/>
    <property type="match status" value="1"/>
</dbReference>
<feature type="region of interest" description="Disordered" evidence="1">
    <location>
        <begin position="633"/>
        <end position="707"/>
    </location>
</feature>
<dbReference type="InterPro" id="IPR018768">
    <property type="entry name" value="DUF2344"/>
</dbReference>
<dbReference type="InterPro" id="IPR045784">
    <property type="entry name" value="Radical_SAM_N2"/>
</dbReference>
<comment type="caution">
    <text evidence="3">The sequence shown here is derived from an EMBL/GenBank/DDBJ whole genome shotgun (WGS) entry which is preliminary data.</text>
</comment>
<dbReference type="SUPFAM" id="SSF102114">
    <property type="entry name" value="Radical SAM enzymes"/>
    <property type="match status" value="1"/>
</dbReference>
<dbReference type="EMBL" id="JACPUR010000035">
    <property type="protein sequence ID" value="MBI3128885.1"/>
    <property type="molecule type" value="Genomic_DNA"/>
</dbReference>
<feature type="domain" description="Radical SAM core" evidence="2">
    <location>
        <begin position="258"/>
        <end position="497"/>
    </location>
</feature>
<dbReference type="InterPro" id="IPR023404">
    <property type="entry name" value="rSAM_horseshoe"/>
</dbReference>
<evidence type="ECO:0000313" key="4">
    <source>
        <dbReference type="Proteomes" id="UP000782312"/>
    </source>
</evidence>
<dbReference type="PROSITE" id="PS51918">
    <property type="entry name" value="RADICAL_SAM"/>
    <property type="match status" value="1"/>
</dbReference>
<dbReference type="NCBIfam" id="TIGR03936">
    <property type="entry name" value="sam_1_link_chp"/>
    <property type="match status" value="1"/>
</dbReference>
<dbReference type="Pfam" id="PF19864">
    <property type="entry name" value="Radical_SAM_N2"/>
    <property type="match status" value="1"/>
</dbReference>
<dbReference type="NCBIfam" id="TIGR03960">
    <property type="entry name" value="rSAM_fuse_unch"/>
    <property type="match status" value="1"/>
</dbReference>
<gene>
    <name evidence="3" type="ORF">HYZ11_14865</name>
</gene>
<dbReference type="InterPro" id="IPR023862">
    <property type="entry name" value="CHP03960_rSAM"/>
</dbReference>
<dbReference type="InterPro" id="IPR007197">
    <property type="entry name" value="rSAM"/>
</dbReference>
<dbReference type="CDD" id="cd01335">
    <property type="entry name" value="Radical_SAM"/>
    <property type="match status" value="1"/>
</dbReference>
<accession>A0A932I2U1</accession>
<evidence type="ECO:0000256" key="1">
    <source>
        <dbReference type="SAM" id="MobiDB-lite"/>
    </source>
</evidence>
<name>A0A932I2U1_UNCTE</name>
<dbReference type="AlphaFoldDB" id="A0A932I2U1"/>
<dbReference type="SMART" id="SM00729">
    <property type="entry name" value="Elp3"/>
    <property type="match status" value="1"/>
</dbReference>
<protein>
    <submittedName>
        <fullName evidence="3">TIGR03960 family B12-binding radical SAM protein</fullName>
    </submittedName>
</protein>
<dbReference type="PANTHER" id="PTHR42731">
    <property type="entry name" value="SLL1084 PROTEIN"/>
    <property type="match status" value="1"/>
</dbReference>